<keyword evidence="4" id="KW-1185">Reference proteome</keyword>
<dbReference type="AlphaFoldDB" id="E1X2X5"/>
<dbReference type="Proteomes" id="UP000008963">
    <property type="component" value="Chromosome"/>
</dbReference>
<dbReference type="HOGENOM" id="CLU_876510_0_0_7"/>
<protein>
    <submittedName>
        <fullName evidence="3">Exported protein</fullName>
    </submittedName>
</protein>
<evidence type="ECO:0000313" key="4">
    <source>
        <dbReference type="Proteomes" id="UP000008963"/>
    </source>
</evidence>
<dbReference type="PATRIC" id="fig|862908.3.peg.230"/>
<feature type="region of interest" description="Disordered" evidence="1">
    <location>
        <begin position="36"/>
        <end position="55"/>
    </location>
</feature>
<evidence type="ECO:0000256" key="1">
    <source>
        <dbReference type="SAM" id="MobiDB-lite"/>
    </source>
</evidence>
<evidence type="ECO:0000256" key="2">
    <source>
        <dbReference type="SAM" id="SignalP"/>
    </source>
</evidence>
<dbReference type="KEGG" id="bmx:BMS_0239"/>
<sequence length="317" mass="34693">MKSMKVIKVAFTILLMSASFAQDFGQRVDGDIPNAMDEVEGGNSPYIQGSDERPMDKVEKGKTSAMVPGESDYGTKQSEGKDATQFNIGAPFSGTESDQYITYTNKDILKGLSKKSKSSFSLKFFQNNFDYTDNRGVYDRTFGGDSGAKGGSIHLSRDKFLYKGFINIGYGGGAGVGYSTGKGIFSDDGTVSNTRFNLYSLPLDLRLVLELPIGEVIKLSAAGGPSAMGLIQNRSDRDDGDKDKEKKQVGFGYFAEGKFKLNLGHLFTDTGFEFYRDHEVSFMSLDLAVRMQNYSGFGDDIEISGMSYGVGFTFEFL</sequence>
<dbReference type="EMBL" id="FQ312005">
    <property type="protein sequence ID" value="CBW25170.1"/>
    <property type="molecule type" value="Genomic_DNA"/>
</dbReference>
<organism evidence="3 4">
    <name type="scientific">Halobacteriovorax marinus (strain ATCC BAA-682 / DSM 15412 / SJ)</name>
    <name type="common">Bacteriovorax marinus</name>
    <dbReference type="NCBI Taxonomy" id="862908"/>
    <lineage>
        <taxon>Bacteria</taxon>
        <taxon>Pseudomonadati</taxon>
        <taxon>Bdellovibrionota</taxon>
        <taxon>Bacteriovoracia</taxon>
        <taxon>Bacteriovoracales</taxon>
        <taxon>Halobacteriovoraceae</taxon>
        <taxon>Halobacteriovorax</taxon>
    </lineage>
</organism>
<feature type="signal peptide" evidence="2">
    <location>
        <begin position="1"/>
        <end position="21"/>
    </location>
</feature>
<evidence type="ECO:0000313" key="3">
    <source>
        <dbReference type="EMBL" id="CBW25170.1"/>
    </source>
</evidence>
<keyword evidence="2" id="KW-0732">Signal</keyword>
<feature type="chain" id="PRO_5003154666" evidence="2">
    <location>
        <begin position="22"/>
        <end position="317"/>
    </location>
</feature>
<gene>
    <name evidence="3" type="ordered locus">BMS_0239</name>
</gene>
<proteinExistence type="predicted"/>
<reference evidence="4" key="1">
    <citation type="journal article" date="2013" name="ISME J.">
        <title>A small predatory core genome in the divergent marine Bacteriovorax marinus SJ and the terrestrial Bdellovibrio bacteriovorus.</title>
        <authorList>
            <person name="Crossman L.C."/>
            <person name="Chen H."/>
            <person name="Cerdeno-Tarraga A.M."/>
            <person name="Brooks K."/>
            <person name="Quail M.A."/>
            <person name="Pineiro S.A."/>
            <person name="Hobley L."/>
            <person name="Sockett R.E."/>
            <person name="Bentley S.D."/>
            <person name="Parkhill J."/>
            <person name="Williams H.N."/>
            <person name="Stine O.C."/>
        </authorList>
    </citation>
    <scope>NUCLEOTIDE SEQUENCE [LARGE SCALE GENOMIC DNA]</scope>
    <source>
        <strain evidence="4">ATCC BAA-682 / DSM 15412 / SJ</strain>
    </source>
</reference>
<dbReference type="STRING" id="862908.BMS_0239"/>
<name>E1X2X5_HALMS</name>
<accession>E1X2X5</accession>